<dbReference type="Pfam" id="PF01266">
    <property type="entry name" value="DAO"/>
    <property type="match status" value="1"/>
</dbReference>
<keyword evidence="1" id="KW-0560">Oxidoreductase</keyword>
<comment type="caution">
    <text evidence="3">The sequence shown here is derived from an EMBL/GenBank/DDBJ whole genome shotgun (WGS) entry which is preliminary data.</text>
</comment>
<dbReference type="PANTHER" id="PTHR13847:SF285">
    <property type="entry name" value="FAD DEPENDENT OXIDOREDUCTASE DOMAIN-CONTAINING PROTEIN"/>
    <property type="match status" value="1"/>
</dbReference>
<evidence type="ECO:0000256" key="1">
    <source>
        <dbReference type="ARBA" id="ARBA00023002"/>
    </source>
</evidence>
<sequence>MSHTLTDTLWAHTLGEPLTPRPPLTRDLDVDIAILGAGYSGLWSALLLKRRDPSLRITLLEAGIAGEGASGRNGGWLMGGFSGDLSYLAMLDGERREQTRRLITGTVARAATELAGLGIACDLEHGGNLHMAARYPEQRLRLEEELATLRQAGFGEEDVRRLEGAQAQDALQLPDGDLALYTPHCARVHPLKLVRGLARAVEAAGISLYEQSPVLRLSPGSVHLKEHTVRAGVIVSALEGYQRLLGLDQGATLPVQSLLLATEPLSESQWQRIGLHRHETFADASRLVTYGQRSADGRLVFGARGGYRFGGQVRTRFPFTPRHLGDTPKGDEFDLRADLLLALFPYLAGVAITHGWGGTLGMARRFRPHALFDPRLGLATLGGYGGEGVGASLLFADTLSELILGGDGSLATQPWAYRGSLTTHLRRWEAEPIPWLGYGAISGLFQLEERLLRRPVRPSLPLTLVTPLADALEALMQ</sequence>
<accession>A0ABS7VEP0</accession>
<proteinExistence type="predicted"/>
<evidence type="ECO:0000259" key="2">
    <source>
        <dbReference type="Pfam" id="PF01266"/>
    </source>
</evidence>
<dbReference type="Proteomes" id="UP000774958">
    <property type="component" value="Unassembled WGS sequence"/>
</dbReference>
<dbReference type="Gene3D" id="3.30.9.10">
    <property type="entry name" value="D-Amino Acid Oxidase, subunit A, domain 2"/>
    <property type="match status" value="1"/>
</dbReference>
<dbReference type="InterPro" id="IPR006076">
    <property type="entry name" value="FAD-dep_OxRdtase"/>
</dbReference>
<dbReference type="InterPro" id="IPR036188">
    <property type="entry name" value="FAD/NAD-bd_sf"/>
</dbReference>
<gene>
    <name evidence="3" type="ORF">LA374_14570</name>
</gene>
<protein>
    <submittedName>
        <fullName evidence="3">FAD-binding oxidoreductase</fullName>
    </submittedName>
</protein>
<name>A0ABS7VEP0_9GAMM</name>
<evidence type="ECO:0000313" key="3">
    <source>
        <dbReference type="EMBL" id="MBZ6067423.1"/>
    </source>
</evidence>
<keyword evidence="4" id="KW-1185">Reference proteome</keyword>
<dbReference type="SUPFAM" id="SSF51905">
    <property type="entry name" value="FAD/NAD(P)-binding domain"/>
    <property type="match status" value="1"/>
</dbReference>
<dbReference type="EMBL" id="JAIRBT010000021">
    <property type="protein sequence ID" value="MBZ6067423.1"/>
    <property type="molecule type" value="Genomic_DNA"/>
</dbReference>
<evidence type="ECO:0000313" key="4">
    <source>
        <dbReference type="Proteomes" id="UP000774958"/>
    </source>
</evidence>
<feature type="domain" description="FAD dependent oxidoreductase" evidence="2">
    <location>
        <begin position="31"/>
        <end position="402"/>
    </location>
</feature>
<dbReference type="PANTHER" id="PTHR13847">
    <property type="entry name" value="SARCOSINE DEHYDROGENASE-RELATED"/>
    <property type="match status" value="1"/>
</dbReference>
<dbReference type="Gene3D" id="3.50.50.60">
    <property type="entry name" value="FAD/NAD(P)-binding domain"/>
    <property type="match status" value="1"/>
</dbReference>
<organism evidence="3 4">
    <name type="scientific">Aeromonas schubertii</name>
    <dbReference type="NCBI Taxonomy" id="652"/>
    <lineage>
        <taxon>Bacteria</taxon>
        <taxon>Pseudomonadati</taxon>
        <taxon>Pseudomonadota</taxon>
        <taxon>Gammaproteobacteria</taxon>
        <taxon>Aeromonadales</taxon>
        <taxon>Aeromonadaceae</taxon>
        <taxon>Aeromonas</taxon>
    </lineage>
</organism>
<reference evidence="3 4" key="1">
    <citation type="submission" date="2021-09" db="EMBL/GenBank/DDBJ databases">
        <title>Aeromonas schubertii isolated from Asian sea bass.</title>
        <authorList>
            <person name="Pinpimai K."/>
        </authorList>
    </citation>
    <scope>NUCLEOTIDE SEQUENCE [LARGE SCALE GENOMIC DNA]</scope>
    <source>
        <strain evidence="3 4">CHULA2021a</strain>
    </source>
</reference>
<dbReference type="RefSeq" id="WP_224163257.1">
    <property type="nucleotide sequence ID" value="NZ_JAIRBT010000021.1"/>
</dbReference>